<dbReference type="Pfam" id="PF13720">
    <property type="entry name" value="Acetyltransf_11"/>
    <property type="match status" value="1"/>
</dbReference>
<feature type="domain" description="UDP N-acetylglucosamine O-acyltransferase C-terminal" evidence="7">
    <location>
        <begin position="175"/>
        <end position="255"/>
    </location>
</feature>
<reference evidence="8 9" key="1">
    <citation type="submission" date="2024-04" db="EMBL/GenBank/DDBJ databases">
        <title>Novel species of the genus Ideonella isolated from streams.</title>
        <authorList>
            <person name="Lu H."/>
        </authorList>
    </citation>
    <scope>NUCLEOTIDE SEQUENCE [LARGE SCALE GENOMIC DNA]</scope>
    <source>
        <strain evidence="8 9">DXS29W</strain>
    </source>
</reference>
<evidence type="ECO:0000259" key="7">
    <source>
        <dbReference type="Pfam" id="PF13720"/>
    </source>
</evidence>
<dbReference type="EMBL" id="JBBUTG010000003">
    <property type="protein sequence ID" value="MEK8030685.1"/>
    <property type="molecule type" value="Genomic_DNA"/>
</dbReference>
<dbReference type="PANTHER" id="PTHR43480">
    <property type="entry name" value="ACYL-[ACYL-CARRIER-PROTEIN]--UDP-N-ACETYLGLUCOSAMINE O-ACYLTRANSFERASE"/>
    <property type="match status" value="1"/>
</dbReference>
<dbReference type="SUPFAM" id="SSF51161">
    <property type="entry name" value="Trimeric LpxA-like enzymes"/>
    <property type="match status" value="1"/>
</dbReference>
<dbReference type="InterPro" id="IPR029098">
    <property type="entry name" value="Acetyltransf_C"/>
</dbReference>
<dbReference type="Gene3D" id="2.160.10.10">
    <property type="entry name" value="Hexapeptide repeat proteins"/>
    <property type="match status" value="1"/>
</dbReference>
<dbReference type="RefSeq" id="WP_341425045.1">
    <property type="nucleotide sequence ID" value="NZ_JBBUTG010000003.1"/>
</dbReference>
<evidence type="ECO:0000256" key="6">
    <source>
        <dbReference type="ARBA" id="ARBA00023315"/>
    </source>
</evidence>
<name>A0ABU9BL43_9BURK</name>
<dbReference type="NCBIfam" id="NF003657">
    <property type="entry name" value="PRK05289.1"/>
    <property type="match status" value="1"/>
</dbReference>
<dbReference type="Gene3D" id="1.20.1180.10">
    <property type="entry name" value="Udp N-acetylglucosamine O-acyltransferase, C-terminal domain"/>
    <property type="match status" value="1"/>
</dbReference>
<dbReference type="InterPro" id="IPR011004">
    <property type="entry name" value="Trimer_LpxA-like_sf"/>
</dbReference>
<dbReference type="InterPro" id="IPR037157">
    <property type="entry name" value="Acetyltransf_C_sf"/>
</dbReference>
<protein>
    <submittedName>
        <fullName evidence="8">Acyl-ACP--UDP-N-acetylglucosamine O-acyltransferase</fullName>
        <ecNumber evidence="8">2.3.1.129</ecNumber>
    </submittedName>
</protein>
<dbReference type="EC" id="2.3.1.129" evidence="8"/>
<keyword evidence="5" id="KW-0443">Lipid metabolism</keyword>
<keyword evidence="4" id="KW-0677">Repeat</keyword>
<evidence type="ECO:0000256" key="2">
    <source>
        <dbReference type="ARBA" id="ARBA00022556"/>
    </source>
</evidence>
<evidence type="ECO:0000313" key="8">
    <source>
        <dbReference type="EMBL" id="MEK8030685.1"/>
    </source>
</evidence>
<dbReference type="InterPro" id="IPR010137">
    <property type="entry name" value="Lipid_A_LpxA"/>
</dbReference>
<dbReference type="InterPro" id="IPR001451">
    <property type="entry name" value="Hexapep"/>
</dbReference>
<keyword evidence="1" id="KW-0444">Lipid biosynthesis</keyword>
<keyword evidence="3 8" id="KW-0808">Transferase</keyword>
<dbReference type="NCBIfam" id="TIGR01852">
    <property type="entry name" value="lipid_A_lpxA"/>
    <property type="match status" value="1"/>
</dbReference>
<organism evidence="8 9">
    <name type="scientific">Ideonella lacteola</name>
    <dbReference type="NCBI Taxonomy" id="2984193"/>
    <lineage>
        <taxon>Bacteria</taxon>
        <taxon>Pseudomonadati</taxon>
        <taxon>Pseudomonadota</taxon>
        <taxon>Betaproteobacteria</taxon>
        <taxon>Burkholderiales</taxon>
        <taxon>Sphaerotilaceae</taxon>
        <taxon>Ideonella</taxon>
    </lineage>
</organism>
<gene>
    <name evidence="8" type="primary">lpxA</name>
    <name evidence="8" type="ORF">AACH06_07580</name>
</gene>
<evidence type="ECO:0000313" key="9">
    <source>
        <dbReference type="Proteomes" id="UP001371218"/>
    </source>
</evidence>
<sequence>MIHPTAVISGNVQIDPTAEIGPWCVIEGDITIGPRTRLMNGVSLQGRVTVGADNVFGAHAVIGGMPQDQVFKPEDDTEVVIGDRNHIYEFVTIHRGTRRRDGRTVLGDDNFVMAYVHLAHDVVLGHHTRITSYTGIAGLCTIGDHAVIAGMVGMQQYIRVGAYAFISGMSAVTQDVLPYSIAYGTEGPIHLRGANLIGLKRHGFSRDDMDTARQVLARLQGTERPFAEVLSGIEADFDPNHAIVRHVLEFARTPSPHGVLR</sequence>
<dbReference type="PIRSF" id="PIRSF000456">
    <property type="entry name" value="UDP-GlcNAc_acltr"/>
    <property type="match status" value="1"/>
</dbReference>
<dbReference type="Proteomes" id="UP001371218">
    <property type="component" value="Unassembled WGS sequence"/>
</dbReference>
<evidence type="ECO:0000256" key="1">
    <source>
        <dbReference type="ARBA" id="ARBA00022516"/>
    </source>
</evidence>
<accession>A0ABU9BL43</accession>
<dbReference type="Pfam" id="PF00132">
    <property type="entry name" value="Hexapep"/>
    <property type="match status" value="2"/>
</dbReference>
<proteinExistence type="predicted"/>
<comment type="caution">
    <text evidence="8">The sequence shown here is derived from an EMBL/GenBank/DDBJ whole genome shotgun (WGS) entry which is preliminary data.</text>
</comment>
<evidence type="ECO:0000256" key="4">
    <source>
        <dbReference type="ARBA" id="ARBA00022737"/>
    </source>
</evidence>
<dbReference type="PANTHER" id="PTHR43480:SF1">
    <property type="entry name" value="ACYL-[ACYL-CARRIER-PROTEIN]--UDP-N-ACETYLGLUCOSAMINE O-ACYLTRANSFERASE, MITOCHONDRIAL-RELATED"/>
    <property type="match status" value="1"/>
</dbReference>
<keyword evidence="6 8" id="KW-0012">Acyltransferase</keyword>
<keyword evidence="9" id="KW-1185">Reference proteome</keyword>
<dbReference type="GO" id="GO:0008780">
    <property type="term" value="F:acyl-[acyl-carrier-protein]-UDP-N-acetylglucosamine O-acyltransferase activity"/>
    <property type="evidence" value="ECO:0007669"/>
    <property type="project" value="UniProtKB-EC"/>
</dbReference>
<evidence type="ECO:0000256" key="5">
    <source>
        <dbReference type="ARBA" id="ARBA00023098"/>
    </source>
</evidence>
<keyword evidence="2" id="KW-0441">Lipid A biosynthesis</keyword>
<evidence type="ECO:0000256" key="3">
    <source>
        <dbReference type="ARBA" id="ARBA00022679"/>
    </source>
</evidence>